<dbReference type="EnsemblMetazoa" id="MESCA007444-RA">
    <property type="protein sequence ID" value="MESCA007444-PA"/>
    <property type="gene ID" value="MESCA007444"/>
</dbReference>
<dbReference type="EMBL" id="CAQQ02171786">
    <property type="status" value="NOT_ANNOTATED_CDS"/>
    <property type="molecule type" value="Genomic_DNA"/>
</dbReference>
<dbReference type="InterPro" id="IPR036249">
    <property type="entry name" value="Thioredoxin-like_sf"/>
</dbReference>
<dbReference type="InterPro" id="IPR031827">
    <property type="entry name" value="DUF4746"/>
</dbReference>
<evidence type="ECO:0008006" key="6">
    <source>
        <dbReference type="Google" id="ProtNLM"/>
    </source>
</evidence>
<sequence>MAKKGGVQQLQADISTDEEFEKLLERSGLIVIDVYSEWCGPCLGMVGSLKKIKLELGGDNLHLAICKADTITVLERFRNKSEPTWMFVTNKKAIGLMFGTNVPELMAMIAKELTLLNKEHVTYEITELQPEEVARLEVIKAAQAEAARIEHEEEENKRRAYLIHVTDQIIENLPDIEDPCKDRRVAFITPEEFATINFDCKNKLDKDVINQLDKKELLICFWKTSEDDRRPLEEIFQAYALDLMTPTPFIDELGNVDPEKEYPPILTPIEVKYKPEIELPAEKEEIIEEPHKPEAPPTEADDIELPLDEVLVAEEEEEEEAEEEQLEEAEEQPTHEVESEEGIDYTKIIIIPPIWVPHDRRTHAALIYVLFRQQTINFLAPDPPPEPEHLILAFDAHKTRQVAPIMNKNPEDILHYGYFTSDDPEDAKLIANSIPNYTTAPKNVTDKLVLKVSKKTSNTLLTLVTHGPSYISPNTVVGKKEAKQFFPEGYTTGDPNEVVEENMERKRREGSKKGHDADKSKDQNQDTASIAEGPEGSPTEETQPDAGEETVAVEGGEVQEEGAAENGEAPAEG</sequence>
<dbReference type="PANTHER" id="PTHR46135:SF3">
    <property type="entry name" value="NME_NM23 FAMILY MEMBER 8"/>
    <property type="match status" value="1"/>
</dbReference>
<evidence type="ECO:0000256" key="1">
    <source>
        <dbReference type="SAM" id="MobiDB-lite"/>
    </source>
</evidence>
<dbReference type="AlphaFoldDB" id="T1GUM7"/>
<dbReference type="InterPro" id="IPR013766">
    <property type="entry name" value="Thioredoxin_domain"/>
</dbReference>
<feature type="compositionally biased region" description="Basic and acidic residues" evidence="1">
    <location>
        <begin position="502"/>
        <end position="524"/>
    </location>
</feature>
<dbReference type="OMA" id="WSGPCTG"/>
<dbReference type="Pfam" id="PF00085">
    <property type="entry name" value="Thioredoxin"/>
    <property type="match status" value="1"/>
</dbReference>
<feature type="region of interest" description="Disordered" evidence="1">
    <location>
        <begin position="486"/>
        <end position="573"/>
    </location>
</feature>
<dbReference type="Proteomes" id="UP000015102">
    <property type="component" value="Unassembled WGS sequence"/>
</dbReference>
<dbReference type="SUPFAM" id="SSF52833">
    <property type="entry name" value="Thioredoxin-like"/>
    <property type="match status" value="1"/>
</dbReference>
<protein>
    <recommendedName>
        <fullName evidence="6">DUF4746 domain-containing protein</fullName>
    </recommendedName>
</protein>
<name>T1GUM7_MEGSC</name>
<feature type="compositionally biased region" description="Acidic residues" evidence="1">
    <location>
        <begin position="314"/>
        <end position="331"/>
    </location>
</feature>
<evidence type="ECO:0000313" key="5">
    <source>
        <dbReference type="Proteomes" id="UP000015102"/>
    </source>
</evidence>
<evidence type="ECO:0000313" key="4">
    <source>
        <dbReference type="EnsemblMetazoa" id="MESCA007444-PA"/>
    </source>
</evidence>
<dbReference type="PROSITE" id="PS00194">
    <property type="entry name" value="THIOREDOXIN_1"/>
    <property type="match status" value="1"/>
</dbReference>
<dbReference type="Gene3D" id="3.40.30.10">
    <property type="entry name" value="Glutaredoxin"/>
    <property type="match status" value="1"/>
</dbReference>
<feature type="domain" description="Thioredoxin" evidence="2">
    <location>
        <begin position="15"/>
        <end position="108"/>
    </location>
</feature>
<dbReference type="HOGENOM" id="CLU_021815_0_0_1"/>
<feature type="compositionally biased region" description="Low complexity" evidence="1">
    <location>
        <begin position="564"/>
        <end position="573"/>
    </location>
</feature>
<proteinExistence type="predicted"/>
<evidence type="ECO:0000259" key="2">
    <source>
        <dbReference type="Pfam" id="PF00085"/>
    </source>
</evidence>
<dbReference type="CDD" id="cd02948">
    <property type="entry name" value="TRX_NDPK"/>
    <property type="match status" value="1"/>
</dbReference>
<dbReference type="InterPro" id="IPR017937">
    <property type="entry name" value="Thioredoxin_CS"/>
</dbReference>
<organism evidence="4 5">
    <name type="scientific">Megaselia scalaris</name>
    <name type="common">Humpbacked fly</name>
    <name type="synonym">Phora scalaris</name>
    <dbReference type="NCBI Taxonomy" id="36166"/>
    <lineage>
        <taxon>Eukaryota</taxon>
        <taxon>Metazoa</taxon>
        <taxon>Ecdysozoa</taxon>
        <taxon>Arthropoda</taxon>
        <taxon>Hexapoda</taxon>
        <taxon>Insecta</taxon>
        <taxon>Pterygota</taxon>
        <taxon>Neoptera</taxon>
        <taxon>Endopterygota</taxon>
        <taxon>Diptera</taxon>
        <taxon>Brachycera</taxon>
        <taxon>Muscomorpha</taxon>
        <taxon>Platypezoidea</taxon>
        <taxon>Phoridae</taxon>
        <taxon>Megaseliini</taxon>
        <taxon>Megaselia</taxon>
    </lineage>
</organism>
<accession>T1GUM7</accession>
<reference evidence="5" key="1">
    <citation type="submission" date="2013-02" db="EMBL/GenBank/DDBJ databases">
        <authorList>
            <person name="Hughes D."/>
        </authorList>
    </citation>
    <scope>NUCLEOTIDE SEQUENCE</scope>
    <source>
        <strain>Durham</strain>
        <strain evidence="5">NC isolate 2 -- Noor lab</strain>
    </source>
</reference>
<keyword evidence="5" id="KW-1185">Reference proteome</keyword>
<dbReference type="InterPro" id="IPR051766">
    <property type="entry name" value="TXND_domain-containing"/>
</dbReference>
<feature type="region of interest" description="Disordered" evidence="1">
    <location>
        <begin position="314"/>
        <end position="340"/>
    </location>
</feature>
<dbReference type="Pfam" id="PF15928">
    <property type="entry name" value="DUF4746"/>
    <property type="match status" value="1"/>
</dbReference>
<dbReference type="STRING" id="36166.T1GUM7"/>
<reference evidence="4" key="2">
    <citation type="submission" date="2015-06" db="UniProtKB">
        <authorList>
            <consortium name="EnsemblMetazoa"/>
        </authorList>
    </citation>
    <scope>IDENTIFICATION</scope>
</reference>
<dbReference type="PANTHER" id="PTHR46135">
    <property type="entry name" value="NME/NM23 FAMILY MEMBER 8"/>
    <property type="match status" value="1"/>
</dbReference>
<feature type="domain" description="DUF4746" evidence="3">
    <location>
        <begin position="207"/>
        <end position="497"/>
    </location>
</feature>
<evidence type="ECO:0000259" key="3">
    <source>
        <dbReference type="Pfam" id="PF15928"/>
    </source>
</evidence>